<dbReference type="OrthoDB" id="6183301at2"/>
<dbReference type="Pfam" id="PF06674">
    <property type="entry name" value="DUF1176"/>
    <property type="match status" value="1"/>
</dbReference>
<evidence type="ECO:0000256" key="1">
    <source>
        <dbReference type="SAM" id="MobiDB-lite"/>
    </source>
</evidence>
<reference evidence="2 3" key="1">
    <citation type="submission" date="2019-11" db="EMBL/GenBank/DDBJ databases">
        <title>Type strains purchased from KCTC, JCM and DSMZ.</title>
        <authorList>
            <person name="Lu H."/>
        </authorList>
    </citation>
    <scope>NUCLEOTIDE SEQUENCE [LARGE SCALE GENOMIC DNA]</scope>
    <source>
        <strain evidence="2 3">KCTC 52429</strain>
    </source>
</reference>
<gene>
    <name evidence="2" type="ORF">GM672_20015</name>
</gene>
<name>A0A6I3T0C6_9BURK</name>
<proteinExistence type="predicted"/>
<dbReference type="Proteomes" id="UP000430634">
    <property type="component" value="Unassembled WGS sequence"/>
</dbReference>
<protein>
    <submittedName>
        <fullName evidence="2">DUF1176 domain-containing protein</fullName>
    </submittedName>
</protein>
<sequence>MGVGRHALRAEPVRNHGHVPPGGRRRGMAPADLRQHGAQGETGGRMKRLLATLAVLCAAGHAAAGTDGVTFSHLDWDLVCDNTRTCRAVGYNAIDDAGPPVSLLLTRAAGPHQAFQAVLRIDDAHGERPGESAGTAMLTIGGSAAGQAPLNGHLSAAQVAMLVAALPGHDGKLTLSHATGTWTVSDAGASAVLLKIDEIQGRLGTPGAAVRKGTRPEKTVPAARSAPVVRAHPLPAPLTLPVATKLAMAAALRATPAGQDCEGLLLPAGPELRVGRLDAARLLVSSICFSARETVMAFWTVNRQAPYAPKLVAEDVTEVRDNTLRSIHAMHDCSSGEARMWDGREIVLARVFTAGNCVGRRFMHGAWQLPTFVTDVRLAGARP</sequence>
<evidence type="ECO:0000313" key="2">
    <source>
        <dbReference type="EMBL" id="MTV55020.1"/>
    </source>
</evidence>
<dbReference type="AlphaFoldDB" id="A0A6I3T0C6"/>
<feature type="region of interest" description="Disordered" evidence="1">
    <location>
        <begin position="1"/>
        <end position="42"/>
    </location>
</feature>
<dbReference type="EMBL" id="WNKZ01000069">
    <property type="protein sequence ID" value="MTV55020.1"/>
    <property type="molecule type" value="Genomic_DNA"/>
</dbReference>
<organism evidence="2 3">
    <name type="scientific">Pseudoduganella buxea</name>
    <dbReference type="NCBI Taxonomy" id="1949069"/>
    <lineage>
        <taxon>Bacteria</taxon>
        <taxon>Pseudomonadati</taxon>
        <taxon>Pseudomonadota</taxon>
        <taxon>Betaproteobacteria</taxon>
        <taxon>Burkholderiales</taxon>
        <taxon>Oxalobacteraceae</taxon>
        <taxon>Telluria group</taxon>
        <taxon>Pseudoduganella</taxon>
    </lineage>
</organism>
<dbReference type="InterPro" id="IPR009560">
    <property type="entry name" value="DUF1176"/>
</dbReference>
<comment type="caution">
    <text evidence="2">The sequence shown here is derived from an EMBL/GenBank/DDBJ whole genome shotgun (WGS) entry which is preliminary data.</text>
</comment>
<evidence type="ECO:0000313" key="3">
    <source>
        <dbReference type="Proteomes" id="UP000430634"/>
    </source>
</evidence>
<accession>A0A6I3T0C6</accession>